<comment type="similarity">
    <text evidence="2">Belongs to the importin beta family.</text>
</comment>
<dbReference type="GO" id="GO:0005634">
    <property type="term" value="C:nucleus"/>
    <property type="evidence" value="ECO:0007669"/>
    <property type="project" value="UniProtKB-SubCell"/>
</dbReference>
<dbReference type="GO" id="GO:0005737">
    <property type="term" value="C:cytoplasm"/>
    <property type="evidence" value="ECO:0007669"/>
    <property type="project" value="TreeGrafter"/>
</dbReference>
<evidence type="ECO:0000256" key="4">
    <source>
        <dbReference type="ARBA" id="ARBA00023242"/>
    </source>
</evidence>
<protein>
    <submittedName>
        <fullName evidence="5">Uncharacterized protein</fullName>
    </submittedName>
</protein>
<comment type="subcellular location">
    <subcellularLocation>
        <location evidence="1">Nucleus</location>
    </subcellularLocation>
</comment>
<dbReference type="PANTHER" id="PTHR12363">
    <property type="entry name" value="TRANSPORTIN 3 AND IMPORTIN 13"/>
    <property type="match status" value="1"/>
</dbReference>
<name>A0A376B4J8_9ASCO</name>
<evidence type="ECO:0000313" key="5">
    <source>
        <dbReference type="EMBL" id="SSD59616.1"/>
    </source>
</evidence>
<dbReference type="InterPro" id="IPR011989">
    <property type="entry name" value="ARM-like"/>
</dbReference>
<evidence type="ECO:0000256" key="3">
    <source>
        <dbReference type="ARBA" id="ARBA00022448"/>
    </source>
</evidence>
<dbReference type="AlphaFoldDB" id="A0A376B4J8"/>
<dbReference type="GO" id="GO:0006606">
    <property type="term" value="P:protein import into nucleus"/>
    <property type="evidence" value="ECO:0007669"/>
    <property type="project" value="TreeGrafter"/>
</dbReference>
<reference evidence="6" key="1">
    <citation type="submission" date="2018-06" db="EMBL/GenBank/DDBJ databases">
        <authorList>
            <person name="Guldener U."/>
        </authorList>
    </citation>
    <scope>NUCLEOTIDE SEQUENCE [LARGE SCALE GENOMIC DNA]</scope>
    <source>
        <strain evidence="6">UTAD17</strain>
    </source>
</reference>
<evidence type="ECO:0000256" key="1">
    <source>
        <dbReference type="ARBA" id="ARBA00004123"/>
    </source>
</evidence>
<gene>
    <name evidence="5" type="ORF">SCODWIG_01377</name>
</gene>
<dbReference type="Proteomes" id="UP000262825">
    <property type="component" value="Unassembled WGS sequence"/>
</dbReference>
<sequence>MSDINELVNLIELLYSPERPANFNDIQKHLLSIQKSPQGAHLANQLLSFSNSTNGPTLSSNVQYFAALTLTVQINHYFVNNSNNTGEEEQEREKFGLVILKDNLNHLITYILNYLNSQQQQTTSDNGLLVIKKLMSNLALIFMYINEKKLVWKNPIFTLIYLLQQNYNPNNDSIDNNNVLFQSLNVDISYEDLINFIKVGNVADNSNNKLLLFFTSIIVEELVKCQSSRSSFIKLANVFQVVHDSLYTCTFSIFAENLRCLLYNKGSKDLHAYLTDLLFRCISSWCDYVITISEHAGSDARIDLNNFFEILIQLLTNDTVDFQYTAEIIKILKDIITTSPYMLNYEIRTKLEVLLLPTNNADSWMLKYMNHCVTNELYEGPLKDLSTLLVTLLLVYVIRTCNRLFTNIPTDNNSQNKNELEVQEYIKVLLQLTNFPLIPVLQESFSVEMVDFWTDLAESYQSLPVDVYKEENIAIANDLFGQVISIYLPKLSLLNKQKILDYIDGDESEKHLLYSFNDFRDASKDLCDSLWSILGNKNLANVLIKTVIDSEDLFEIEVCCSLLVKLLKSMNLSMSPEICNELNSCNGKFVTNVLNLLTTGLTHPSLPLDFVRTGSDLLLSIYGFFNTDIGADKLDHVVQSLLQSMNYVTNNIENDTTSNIEILITRTITTLCENCRFRMHSYISTFAEILHLFLKPNSKHSPFILESFSRGYGALVSSVDVKKSESLQAIQERQYLFVNKFLDMVYECCTNAFNDNSNAAISGNNGSEAFRDYLLTLLKCINEFSTGFLFKEDDNAFYGYNTNGTNTNTTGGDDFTYDAANNSISFNDEDDDRETNAVLDLTATYVIPLTKFWIENSKPICGKVLALMNCIFTNYPRSNKDSEFIEVSCLIMGKNFSATTAVGGDKGIEDRNVFPFKFEIDEAMQFIETRIAQCEMSTCFAYIEYLIEVITRFLIYNKNLDVQKFDFILENFFYRYYQQYIVNDPDLIQHTCAYINSVLELIPDVVLHSKVMQTSFFQNFMELLGQLRETFSIKCITKFWVKILNNRKYNQEDSKYVQNLMTDGGLGINLTQKTLCGILLCKRSDLNLYCDLLRTIIAKYPLQSKKWLIHELSNDEQVLQLIPTTTISDTKHSTFIEKLMLSHNSRNTLNAVTEWWVACTGLPTY</sequence>
<dbReference type="InterPro" id="IPR016024">
    <property type="entry name" value="ARM-type_fold"/>
</dbReference>
<dbReference type="PANTHER" id="PTHR12363:SF33">
    <property type="entry name" value="IMPORTIN-13"/>
    <property type="match status" value="1"/>
</dbReference>
<dbReference type="InterPro" id="IPR051345">
    <property type="entry name" value="Importin_beta-like_NTR"/>
</dbReference>
<dbReference type="VEuPathDB" id="FungiDB:SCODWIG_01377"/>
<dbReference type="EMBL" id="UFAJ01000172">
    <property type="protein sequence ID" value="SSD59616.1"/>
    <property type="molecule type" value="Genomic_DNA"/>
</dbReference>
<keyword evidence="4" id="KW-0539">Nucleus</keyword>
<evidence type="ECO:0000313" key="6">
    <source>
        <dbReference type="Proteomes" id="UP000262825"/>
    </source>
</evidence>
<keyword evidence="3" id="KW-0813">Transport</keyword>
<proteinExistence type="inferred from homology"/>
<accession>A0A376B4J8</accession>
<keyword evidence="6" id="KW-1185">Reference proteome</keyword>
<dbReference type="SUPFAM" id="SSF48371">
    <property type="entry name" value="ARM repeat"/>
    <property type="match status" value="1"/>
</dbReference>
<dbReference type="Gene3D" id="1.25.10.10">
    <property type="entry name" value="Leucine-rich Repeat Variant"/>
    <property type="match status" value="1"/>
</dbReference>
<evidence type="ECO:0000256" key="2">
    <source>
        <dbReference type="ARBA" id="ARBA00007991"/>
    </source>
</evidence>
<organism evidence="5 6">
    <name type="scientific">Saccharomycodes ludwigii</name>
    <dbReference type="NCBI Taxonomy" id="36035"/>
    <lineage>
        <taxon>Eukaryota</taxon>
        <taxon>Fungi</taxon>
        <taxon>Dikarya</taxon>
        <taxon>Ascomycota</taxon>
        <taxon>Saccharomycotina</taxon>
        <taxon>Saccharomycetes</taxon>
        <taxon>Saccharomycodales</taxon>
        <taxon>Saccharomycodaceae</taxon>
        <taxon>Saccharomycodes</taxon>
    </lineage>
</organism>